<protein>
    <recommendedName>
        <fullName evidence="5">SPOR domain-containing protein</fullName>
    </recommendedName>
</protein>
<evidence type="ECO:0000256" key="1">
    <source>
        <dbReference type="SAM" id="MobiDB-lite"/>
    </source>
</evidence>
<organism evidence="3 4">
    <name type="scientific">Acinetobacter shaoyimingii</name>
    <dbReference type="NCBI Taxonomy" id="2715164"/>
    <lineage>
        <taxon>Bacteria</taxon>
        <taxon>Pseudomonadati</taxon>
        <taxon>Pseudomonadota</taxon>
        <taxon>Gammaproteobacteria</taxon>
        <taxon>Moraxellales</taxon>
        <taxon>Moraxellaceae</taxon>
        <taxon>Acinetobacter</taxon>
    </lineage>
</organism>
<feature type="region of interest" description="Disordered" evidence="1">
    <location>
        <begin position="243"/>
        <end position="275"/>
    </location>
</feature>
<dbReference type="EMBL" id="CP049801">
    <property type="protein sequence ID" value="QIO04744.1"/>
    <property type="molecule type" value="Genomic_DNA"/>
</dbReference>
<dbReference type="KEGG" id="asha:G8E00_01600"/>
<sequence>MSTKQSNWQNIQLYVWLSGGLLCFVVALIFWAVTDTKDLVSETKKIEETQSMIQPEKVAATTNLGGLTDEVRPLQLTTRVVAVGHHLSEFRGTKYLQENQKKWIVELFRARSEDVVKSYLLKQTSRKGLIYFRLSGEDQVEQYVLAYGPVDSEGDAKQALNQLPYNLPASVKPKIQKIDQFVPLVNDLGSDELIGNNKMYAVNLKSAPLPIIDETIIAQQKALLALNNQIKTTTRTTVTRKDAQGNVIDVQRSQSTNELPKSNRSVDNQITDPFN</sequence>
<dbReference type="RefSeq" id="WP_166008713.1">
    <property type="nucleotide sequence ID" value="NZ_CP049801.1"/>
</dbReference>
<evidence type="ECO:0000313" key="3">
    <source>
        <dbReference type="EMBL" id="QIO04744.1"/>
    </source>
</evidence>
<dbReference type="Gene3D" id="3.30.70.1070">
    <property type="entry name" value="Sporulation related repeat"/>
    <property type="match status" value="1"/>
</dbReference>
<feature type="transmembrane region" description="Helical" evidence="2">
    <location>
        <begin position="12"/>
        <end position="33"/>
    </location>
</feature>
<proteinExistence type="predicted"/>
<dbReference type="AlphaFoldDB" id="A0A6G8RS63"/>
<evidence type="ECO:0000256" key="2">
    <source>
        <dbReference type="SAM" id="Phobius"/>
    </source>
</evidence>
<evidence type="ECO:0000313" key="4">
    <source>
        <dbReference type="Proteomes" id="UP000502297"/>
    </source>
</evidence>
<keyword evidence="2" id="KW-0812">Transmembrane</keyword>
<dbReference type="Proteomes" id="UP000502297">
    <property type="component" value="Chromosome"/>
</dbReference>
<keyword evidence="2" id="KW-0472">Membrane</keyword>
<feature type="compositionally biased region" description="Polar residues" evidence="1">
    <location>
        <begin position="251"/>
        <end position="275"/>
    </location>
</feature>
<accession>A0A6G8RS63</accession>
<dbReference type="InterPro" id="IPR036680">
    <property type="entry name" value="SPOR-like_sf"/>
</dbReference>
<evidence type="ECO:0008006" key="5">
    <source>
        <dbReference type="Google" id="ProtNLM"/>
    </source>
</evidence>
<keyword evidence="2" id="KW-1133">Transmembrane helix</keyword>
<dbReference type="GO" id="GO:0042834">
    <property type="term" value="F:peptidoglycan binding"/>
    <property type="evidence" value="ECO:0007669"/>
    <property type="project" value="InterPro"/>
</dbReference>
<keyword evidence="4" id="KW-1185">Reference proteome</keyword>
<name>A0A6G8RS63_9GAMM</name>
<gene>
    <name evidence="3" type="ORF">G8E00_01600</name>
</gene>
<reference evidence="3 4" key="1">
    <citation type="submission" date="2020-03" db="EMBL/GenBank/DDBJ databases">
        <authorList>
            <person name="Zhu W."/>
        </authorList>
    </citation>
    <scope>NUCLEOTIDE SEQUENCE [LARGE SCALE GENOMIC DNA]</scope>
    <source>
        <strain evidence="3 4">323-1</strain>
    </source>
</reference>